<evidence type="ECO:0000313" key="4">
    <source>
        <dbReference type="Proteomes" id="UP000219632"/>
    </source>
</evidence>
<dbReference type="EMBL" id="JAAROP010000003">
    <property type="protein sequence ID" value="MBC1322398.1"/>
    <property type="molecule type" value="Genomic_DNA"/>
</dbReference>
<reference evidence="3 4" key="1">
    <citation type="submission" date="2017-09" db="EMBL/GenBank/DDBJ databases">
        <title>Draft Genomes of 144 Listeria Monocytogenes isolates from foods.</title>
        <authorList>
            <person name="Wu C.H."/>
            <person name="Ng J."/>
            <person name="Kiang D."/>
            <person name="Chen C.-Y."/>
            <person name="Frink S."/>
            <person name="Lafrades M."/>
            <person name="Morales C."/>
            <person name="Park P."/>
            <person name="Zwick M."/>
        </authorList>
    </citation>
    <scope>NUCLEOTIDE SEQUENCE [LARGE SCALE GENOMIC DNA]</scope>
    <source>
        <strain evidence="3 4">CDPHFDLB-F14M01633.75-2</strain>
    </source>
</reference>
<evidence type="ECO:0000313" key="3">
    <source>
        <dbReference type="EMBL" id="PDK40680.1"/>
    </source>
</evidence>
<comment type="caution">
    <text evidence="2">The sequence shown here is derived from an EMBL/GenBank/DDBJ whole genome shotgun (WGS) entry which is preliminary data.</text>
</comment>
<evidence type="ECO:0000256" key="1">
    <source>
        <dbReference type="SAM" id="Phobius"/>
    </source>
</evidence>
<organism evidence="2 5">
    <name type="scientific">Listeria welshimeri</name>
    <dbReference type="NCBI Taxonomy" id="1643"/>
    <lineage>
        <taxon>Bacteria</taxon>
        <taxon>Bacillati</taxon>
        <taxon>Bacillota</taxon>
        <taxon>Bacilli</taxon>
        <taxon>Bacillales</taxon>
        <taxon>Listeriaceae</taxon>
        <taxon>Listeria</taxon>
    </lineage>
</organism>
<sequence length="61" mass="6706">MDLVLRVAILIGIGLILKTATLIFVNRRVESSKKLYYYQISVGILLILGGSLLLKSGIMDV</sequence>
<keyword evidence="1" id="KW-0472">Membrane</keyword>
<feature type="transmembrane region" description="Helical" evidence="1">
    <location>
        <begin position="37"/>
        <end position="58"/>
    </location>
</feature>
<dbReference type="Proteomes" id="UP000522007">
    <property type="component" value="Unassembled WGS sequence"/>
</dbReference>
<evidence type="ECO:0000313" key="5">
    <source>
        <dbReference type="Proteomes" id="UP000522007"/>
    </source>
</evidence>
<keyword evidence="1" id="KW-0812">Transmembrane</keyword>
<protein>
    <submittedName>
        <fullName evidence="2">Uncharacterized protein</fullName>
    </submittedName>
</protein>
<dbReference type="RefSeq" id="WP_097350745.1">
    <property type="nucleotide sequence ID" value="NZ_CP122330.1"/>
</dbReference>
<proteinExistence type="predicted"/>
<dbReference type="AlphaFoldDB" id="A0A7X0T4F1"/>
<name>A0A7X0T4F1_LISWE</name>
<dbReference type="EMBL" id="NYPG01000006">
    <property type="protein sequence ID" value="PDK40680.1"/>
    <property type="molecule type" value="Genomic_DNA"/>
</dbReference>
<gene>
    <name evidence="3" type="ORF">AFZ32_11460</name>
    <name evidence="2" type="ORF">HB853_05515</name>
</gene>
<accession>A0A7X0T4F1</accession>
<evidence type="ECO:0000313" key="2">
    <source>
        <dbReference type="EMBL" id="MBC1322398.1"/>
    </source>
</evidence>
<keyword evidence="4" id="KW-1185">Reference proteome</keyword>
<dbReference type="Proteomes" id="UP000219632">
    <property type="component" value="Unassembled WGS sequence"/>
</dbReference>
<keyword evidence="1" id="KW-1133">Transmembrane helix</keyword>
<reference evidence="2 5" key="2">
    <citation type="submission" date="2020-03" db="EMBL/GenBank/DDBJ databases">
        <title>Soil Listeria distribution.</title>
        <authorList>
            <person name="Liao J."/>
            <person name="Wiedmann M."/>
        </authorList>
    </citation>
    <scope>NUCLEOTIDE SEQUENCE [LARGE SCALE GENOMIC DNA]</scope>
    <source>
        <strain evidence="2 5">FSL L7-1829</strain>
    </source>
</reference>
<feature type="transmembrane region" description="Helical" evidence="1">
    <location>
        <begin position="6"/>
        <end position="25"/>
    </location>
</feature>